<keyword evidence="3" id="KW-1185">Reference proteome</keyword>
<name>A0ABN3U5R4_9ACTN</name>
<feature type="signal peptide" evidence="1">
    <location>
        <begin position="1"/>
        <end position="22"/>
    </location>
</feature>
<sequence>MHRLLGLSALLLVPLTAAPAQAAGADVVFTYDKKVVVQGPGTCVPANIRAAATAPSGSTFRAKLYDSRGRGGWISSKLSAGEDAYELGTGCFTEEDTGKWRLQVIVTGRGGRTIADESFFWWQKHDTKFTGFNAGPEPVRKGRKLTVSSRLVRWSDRPERYIPYSARKVRLYFRAQGTSKWTYKATVTTGRDGRFTRAFTADRDGSWQARFDGTSRFDAQTSGSDHVDVRPAS</sequence>
<dbReference type="EMBL" id="BAAATZ010000007">
    <property type="protein sequence ID" value="GAA2724924.1"/>
    <property type="molecule type" value="Genomic_DNA"/>
</dbReference>
<dbReference type="Proteomes" id="UP001501842">
    <property type="component" value="Unassembled WGS sequence"/>
</dbReference>
<comment type="caution">
    <text evidence="2">The sequence shown here is derived from an EMBL/GenBank/DDBJ whole genome shotgun (WGS) entry which is preliminary data.</text>
</comment>
<protein>
    <recommendedName>
        <fullName evidence="4">Calcium-binding protein</fullName>
    </recommendedName>
</protein>
<proteinExistence type="predicted"/>
<evidence type="ECO:0000313" key="3">
    <source>
        <dbReference type="Proteomes" id="UP001501842"/>
    </source>
</evidence>
<feature type="chain" id="PRO_5047085899" description="Calcium-binding protein" evidence="1">
    <location>
        <begin position="23"/>
        <end position="233"/>
    </location>
</feature>
<gene>
    <name evidence="2" type="ORF">GCM10010439_23740</name>
</gene>
<accession>A0ABN3U5R4</accession>
<dbReference type="RefSeq" id="WP_344450361.1">
    <property type="nucleotide sequence ID" value="NZ_BAAATZ010000007.1"/>
</dbReference>
<evidence type="ECO:0000256" key="1">
    <source>
        <dbReference type="SAM" id="SignalP"/>
    </source>
</evidence>
<reference evidence="2 3" key="1">
    <citation type="journal article" date="2019" name="Int. J. Syst. Evol. Microbiol.">
        <title>The Global Catalogue of Microorganisms (GCM) 10K type strain sequencing project: providing services to taxonomists for standard genome sequencing and annotation.</title>
        <authorList>
            <consortium name="The Broad Institute Genomics Platform"/>
            <consortium name="The Broad Institute Genome Sequencing Center for Infectious Disease"/>
            <person name="Wu L."/>
            <person name="Ma J."/>
        </authorList>
    </citation>
    <scope>NUCLEOTIDE SEQUENCE [LARGE SCALE GENOMIC DNA]</scope>
    <source>
        <strain evidence="2 3">JCM 8201</strain>
    </source>
</reference>
<keyword evidence="1" id="KW-0732">Signal</keyword>
<organism evidence="2 3">
    <name type="scientific">Actinocorallia aurantiaca</name>
    <dbReference type="NCBI Taxonomy" id="46204"/>
    <lineage>
        <taxon>Bacteria</taxon>
        <taxon>Bacillati</taxon>
        <taxon>Actinomycetota</taxon>
        <taxon>Actinomycetes</taxon>
        <taxon>Streptosporangiales</taxon>
        <taxon>Thermomonosporaceae</taxon>
        <taxon>Actinocorallia</taxon>
    </lineage>
</organism>
<evidence type="ECO:0000313" key="2">
    <source>
        <dbReference type="EMBL" id="GAA2724924.1"/>
    </source>
</evidence>
<evidence type="ECO:0008006" key="4">
    <source>
        <dbReference type="Google" id="ProtNLM"/>
    </source>
</evidence>